<dbReference type="GO" id="GO:0005524">
    <property type="term" value="F:ATP binding"/>
    <property type="evidence" value="ECO:0007669"/>
    <property type="project" value="UniProtKB-KW"/>
</dbReference>
<sequence>MTSGQKAPPFSYRFQFSTCTQSGRVGPTQYQCDRAYQFMDINVTVLMDPPYAGVQVWTVPKTALYSITALGASGGNGADIAEISKGGYVSGKYNLSEGEQIYMLIGQRGQSVCDQIDPETRQPVPLVIAGGGGGHGLTKATNPINSDGGLVIGGDGRGAYTANNGAGGGGGWYGKADQPQAGTSLLCGGAGGSACRLKAQQIGWQMDDPDYQLDHLHNVLMPRNMEYNPNYDFGGAKCSLKDLRQIPRQHLLLIR</sequence>
<keyword evidence="13" id="KW-1015">Disulfide bond</keyword>
<keyword evidence="7" id="KW-0547">Nucleotide-binding</keyword>
<dbReference type="EMBL" id="JAODUP010000869">
    <property type="protein sequence ID" value="KAK2143195.1"/>
    <property type="molecule type" value="Genomic_DNA"/>
</dbReference>
<evidence type="ECO:0000256" key="4">
    <source>
        <dbReference type="ARBA" id="ARBA00022679"/>
    </source>
</evidence>
<evidence type="ECO:0000256" key="10">
    <source>
        <dbReference type="ARBA" id="ARBA00022989"/>
    </source>
</evidence>
<organism evidence="17 18">
    <name type="scientific">Paralvinella palmiformis</name>
    <dbReference type="NCBI Taxonomy" id="53620"/>
    <lineage>
        <taxon>Eukaryota</taxon>
        <taxon>Metazoa</taxon>
        <taxon>Spiralia</taxon>
        <taxon>Lophotrochozoa</taxon>
        <taxon>Annelida</taxon>
        <taxon>Polychaeta</taxon>
        <taxon>Sedentaria</taxon>
        <taxon>Canalipalpata</taxon>
        <taxon>Terebellida</taxon>
        <taxon>Terebelliformia</taxon>
        <taxon>Alvinellidae</taxon>
        <taxon>Paralvinella</taxon>
    </lineage>
</organism>
<keyword evidence="15" id="KW-0325">Glycoprotein</keyword>
<evidence type="ECO:0000313" key="17">
    <source>
        <dbReference type="EMBL" id="KAK2143195.1"/>
    </source>
</evidence>
<dbReference type="GO" id="GO:0004714">
    <property type="term" value="F:transmembrane receptor protein tyrosine kinase activity"/>
    <property type="evidence" value="ECO:0007669"/>
    <property type="project" value="UniProtKB-EC"/>
</dbReference>
<evidence type="ECO:0000256" key="1">
    <source>
        <dbReference type="ARBA" id="ARBA00004251"/>
    </source>
</evidence>
<comment type="caution">
    <text evidence="17">The sequence shown here is derived from an EMBL/GenBank/DDBJ whole genome shotgun (WGS) entry which is preliminary data.</text>
</comment>
<dbReference type="AlphaFoldDB" id="A0AAD9J030"/>
<dbReference type="Proteomes" id="UP001208570">
    <property type="component" value="Unassembled WGS sequence"/>
</dbReference>
<keyword evidence="5" id="KW-0812">Transmembrane</keyword>
<evidence type="ECO:0000259" key="16">
    <source>
        <dbReference type="Pfam" id="PF12810"/>
    </source>
</evidence>
<keyword evidence="6" id="KW-0732">Signal</keyword>
<keyword evidence="14" id="KW-0675">Receptor</keyword>
<dbReference type="GO" id="GO:0005886">
    <property type="term" value="C:plasma membrane"/>
    <property type="evidence" value="ECO:0007669"/>
    <property type="project" value="UniProtKB-SubCell"/>
</dbReference>
<evidence type="ECO:0000256" key="14">
    <source>
        <dbReference type="ARBA" id="ARBA00023170"/>
    </source>
</evidence>
<reference evidence="17" key="1">
    <citation type="journal article" date="2023" name="Mol. Biol. Evol.">
        <title>Third-Generation Sequencing Reveals the Adaptive Role of the Epigenome in Three Deep-Sea Polychaetes.</title>
        <authorList>
            <person name="Perez M."/>
            <person name="Aroh O."/>
            <person name="Sun Y."/>
            <person name="Lan Y."/>
            <person name="Juniper S.K."/>
            <person name="Young C.R."/>
            <person name="Angers B."/>
            <person name="Qian P.Y."/>
        </authorList>
    </citation>
    <scope>NUCLEOTIDE SEQUENCE</scope>
    <source>
        <strain evidence="17">P08H-3</strain>
    </source>
</reference>
<gene>
    <name evidence="17" type="ORF">LSH36_869g00010</name>
</gene>
<evidence type="ECO:0000256" key="8">
    <source>
        <dbReference type="ARBA" id="ARBA00022777"/>
    </source>
</evidence>
<dbReference type="Pfam" id="PF12810">
    <property type="entry name" value="ALK_LTK_GRD"/>
    <property type="match status" value="1"/>
</dbReference>
<evidence type="ECO:0000256" key="9">
    <source>
        <dbReference type="ARBA" id="ARBA00022840"/>
    </source>
</evidence>
<evidence type="ECO:0000256" key="5">
    <source>
        <dbReference type="ARBA" id="ARBA00022692"/>
    </source>
</evidence>
<name>A0AAD9J030_9ANNE</name>
<evidence type="ECO:0000256" key="11">
    <source>
        <dbReference type="ARBA" id="ARBA00023136"/>
    </source>
</evidence>
<evidence type="ECO:0000256" key="12">
    <source>
        <dbReference type="ARBA" id="ARBA00023137"/>
    </source>
</evidence>
<protein>
    <recommendedName>
        <fullName evidence="2">receptor protein-tyrosine kinase</fullName>
        <ecNumber evidence="2">2.7.10.1</ecNumber>
    </recommendedName>
</protein>
<keyword evidence="8" id="KW-0418">Kinase</keyword>
<evidence type="ECO:0000313" key="18">
    <source>
        <dbReference type="Proteomes" id="UP001208570"/>
    </source>
</evidence>
<evidence type="ECO:0000256" key="13">
    <source>
        <dbReference type="ARBA" id="ARBA00023157"/>
    </source>
</evidence>
<evidence type="ECO:0000256" key="3">
    <source>
        <dbReference type="ARBA" id="ARBA00022475"/>
    </source>
</evidence>
<dbReference type="InterPro" id="IPR055163">
    <property type="entry name" value="ALK/LTK-like_GRD"/>
</dbReference>
<keyword evidence="4" id="KW-0808">Transferase</keyword>
<evidence type="ECO:0000256" key="2">
    <source>
        <dbReference type="ARBA" id="ARBA00011902"/>
    </source>
</evidence>
<keyword evidence="12" id="KW-0829">Tyrosine-protein kinase</keyword>
<keyword evidence="10" id="KW-1133">Transmembrane helix</keyword>
<keyword evidence="18" id="KW-1185">Reference proteome</keyword>
<keyword evidence="3" id="KW-1003">Cell membrane</keyword>
<dbReference type="EC" id="2.7.10.1" evidence="2"/>
<feature type="domain" description="ALK/LTK-like glycine-rich" evidence="16">
    <location>
        <begin position="62"/>
        <end position="143"/>
    </location>
</feature>
<keyword evidence="9" id="KW-0067">ATP-binding</keyword>
<accession>A0AAD9J030</accession>
<keyword evidence="11" id="KW-0472">Membrane</keyword>
<comment type="subcellular location">
    <subcellularLocation>
        <location evidence="1">Cell membrane</location>
        <topology evidence="1">Single-pass type I membrane protein</topology>
    </subcellularLocation>
</comment>
<evidence type="ECO:0000256" key="6">
    <source>
        <dbReference type="ARBA" id="ARBA00022729"/>
    </source>
</evidence>
<evidence type="ECO:0000256" key="15">
    <source>
        <dbReference type="ARBA" id="ARBA00023180"/>
    </source>
</evidence>
<proteinExistence type="predicted"/>
<evidence type="ECO:0000256" key="7">
    <source>
        <dbReference type="ARBA" id="ARBA00022741"/>
    </source>
</evidence>